<evidence type="ECO:0000256" key="1">
    <source>
        <dbReference type="SAM" id="MobiDB-lite"/>
    </source>
</evidence>
<keyword evidence="2" id="KW-0812">Transmembrane</keyword>
<gene>
    <name evidence="3" type="ORF">PQR62_12235</name>
</gene>
<evidence type="ECO:0000313" key="3">
    <source>
        <dbReference type="EMBL" id="MFL9925037.1"/>
    </source>
</evidence>
<dbReference type="Proteomes" id="UP001629246">
    <property type="component" value="Unassembled WGS sequence"/>
</dbReference>
<keyword evidence="2" id="KW-0472">Membrane</keyword>
<reference evidence="3 4" key="1">
    <citation type="journal article" date="2024" name="Chem. Sci.">
        <title>Discovery of megapolipeptins by genome mining of a Burkholderiales bacteria collection.</title>
        <authorList>
            <person name="Paulo B.S."/>
            <person name="Recchia M.J.J."/>
            <person name="Lee S."/>
            <person name="Fergusson C.H."/>
            <person name="Romanowski S.B."/>
            <person name="Hernandez A."/>
            <person name="Krull N."/>
            <person name="Liu D.Y."/>
            <person name="Cavanagh H."/>
            <person name="Bos A."/>
            <person name="Gray C.A."/>
            <person name="Murphy B.T."/>
            <person name="Linington R.G."/>
            <person name="Eustaquio A.S."/>
        </authorList>
    </citation>
    <scope>NUCLEOTIDE SEQUENCE [LARGE SCALE GENOMIC DNA]</scope>
    <source>
        <strain evidence="3 4">RL21-008-BIB-A</strain>
    </source>
</reference>
<sequence>MREMLNELSARHPRVFDQDDVDTETLFEQDKLNWDERYFSVQRKLAKGRFTRNRLDHLIQVRRYFEQQGHKGFLSSPSKSNEGTDTAMEQSVYEPFESLRNAVRDDHLHAAQTALRLELDYQHLDSAELRKAASWAKAQLPSIFEPYREYDFARAIDQDSAQWNADYYNTQIVYLNANFSEERFLHLVAVREFFHPQLKVSIQKPVSAPVVAVPAKASGSSSRAKPKSGAASARPSESESESGISSLMRTALLIGGAIAALAIVLLTIGR</sequence>
<name>A0ABW9ACA9_9BURK</name>
<evidence type="ECO:0000313" key="4">
    <source>
        <dbReference type="Proteomes" id="UP001629246"/>
    </source>
</evidence>
<keyword evidence="2" id="KW-1133">Transmembrane helix</keyword>
<accession>A0ABW9ACA9</accession>
<feature type="region of interest" description="Disordered" evidence="1">
    <location>
        <begin position="218"/>
        <end position="241"/>
    </location>
</feature>
<feature type="transmembrane region" description="Helical" evidence="2">
    <location>
        <begin position="247"/>
        <end position="268"/>
    </location>
</feature>
<comment type="caution">
    <text evidence="3">The sequence shown here is derived from an EMBL/GenBank/DDBJ whole genome shotgun (WGS) entry which is preliminary data.</text>
</comment>
<protein>
    <submittedName>
        <fullName evidence="3">Uncharacterized protein</fullName>
    </submittedName>
</protein>
<keyword evidence="4" id="KW-1185">Reference proteome</keyword>
<evidence type="ECO:0000256" key="2">
    <source>
        <dbReference type="SAM" id="Phobius"/>
    </source>
</evidence>
<dbReference type="RefSeq" id="WP_408158225.1">
    <property type="nucleotide sequence ID" value="NZ_JAQQFM010000005.1"/>
</dbReference>
<dbReference type="EMBL" id="JAQQFM010000005">
    <property type="protein sequence ID" value="MFL9925037.1"/>
    <property type="molecule type" value="Genomic_DNA"/>
</dbReference>
<organism evidence="3 4">
    <name type="scientific">Herbaspirillum lusitanum</name>
    <dbReference type="NCBI Taxonomy" id="213312"/>
    <lineage>
        <taxon>Bacteria</taxon>
        <taxon>Pseudomonadati</taxon>
        <taxon>Pseudomonadota</taxon>
        <taxon>Betaproteobacteria</taxon>
        <taxon>Burkholderiales</taxon>
        <taxon>Oxalobacteraceae</taxon>
        <taxon>Herbaspirillum</taxon>
    </lineage>
</organism>
<proteinExistence type="predicted"/>